<dbReference type="PRINTS" id="PR00461">
    <property type="entry name" value="PLPEROXIDASE"/>
</dbReference>
<comment type="similarity">
    <text evidence="8">Belongs to the peroxidase family. Classical plant (class III) peroxidase subfamily.</text>
</comment>
<comment type="function">
    <text evidence="8">Removal of H(2)O(2), oxidation of toxic reductants, biosynthesis and degradation of lignin, suberization, auxin catabolism, response to environmental stresses such as wounding, pathogen attack and oxidative stress.</text>
</comment>
<feature type="region of interest" description="Disordered" evidence="9">
    <location>
        <begin position="332"/>
        <end position="364"/>
    </location>
</feature>
<feature type="domain" description="Plant heme peroxidase family profile" evidence="10">
    <location>
        <begin position="32"/>
        <end position="330"/>
    </location>
</feature>
<dbReference type="EC" id="1.11.1.7" evidence="8"/>
<dbReference type="InterPro" id="IPR002016">
    <property type="entry name" value="Haem_peroxidase"/>
</dbReference>
<evidence type="ECO:0000256" key="3">
    <source>
        <dbReference type="ARBA" id="ARBA00022617"/>
    </source>
</evidence>
<reference evidence="11" key="1">
    <citation type="submission" date="2024-02" db="EMBL/GenBank/DDBJ databases">
        <authorList>
            <consortium name="ELIXIR-Norway"/>
            <consortium name="Elixir Norway"/>
        </authorList>
    </citation>
    <scope>NUCLEOTIDE SEQUENCE</scope>
</reference>
<keyword evidence="12" id="KW-1185">Reference proteome</keyword>
<feature type="compositionally biased region" description="Low complexity" evidence="9">
    <location>
        <begin position="335"/>
        <end position="352"/>
    </location>
</feature>
<dbReference type="Gene3D" id="1.10.420.10">
    <property type="entry name" value="Peroxidase, domain 2"/>
    <property type="match status" value="1"/>
</dbReference>
<organism evidence="11 12">
    <name type="scientific">Sphagnum jensenii</name>
    <dbReference type="NCBI Taxonomy" id="128206"/>
    <lineage>
        <taxon>Eukaryota</taxon>
        <taxon>Viridiplantae</taxon>
        <taxon>Streptophyta</taxon>
        <taxon>Embryophyta</taxon>
        <taxon>Bryophyta</taxon>
        <taxon>Sphagnophytina</taxon>
        <taxon>Sphagnopsida</taxon>
        <taxon>Sphagnales</taxon>
        <taxon>Sphagnaceae</taxon>
        <taxon>Sphagnum</taxon>
    </lineage>
</organism>
<keyword evidence="2 8" id="KW-0575">Peroxidase</keyword>
<dbReference type="Pfam" id="PF00141">
    <property type="entry name" value="peroxidase"/>
    <property type="match status" value="1"/>
</dbReference>
<feature type="chain" id="PRO_5044986750" description="Peroxidase" evidence="8">
    <location>
        <begin position="26"/>
        <end position="364"/>
    </location>
</feature>
<comment type="cofactor">
    <cofactor evidence="8">
        <name>heme b</name>
        <dbReference type="ChEBI" id="CHEBI:60344"/>
    </cofactor>
    <text evidence="8">Binds 1 heme b (iron(II)-protoporphyrin IX) group per subunit.</text>
</comment>
<dbReference type="PRINTS" id="PR00458">
    <property type="entry name" value="PEROXIDASE"/>
</dbReference>
<evidence type="ECO:0000256" key="8">
    <source>
        <dbReference type="RuleBase" id="RU362060"/>
    </source>
</evidence>
<feature type="signal peptide" evidence="8">
    <location>
        <begin position="1"/>
        <end position="25"/>
    </location>
</feature>
<gene>
    <name evidence="11" type="ORF">CSSPJE1EN1_LOCUS5278</name>
</gene>
<dbReference type="PANTHER" id="PTHR31388:SF5">
    <property type="entry name" value="PEROXIDASE"/>
    <property type="match status" value="1"/>
</dbReference>
<keyword evidence="6 8" id="KW-0408">Iron</keyword>
<keyword evidence="7" id="KW-1015">Disulfide bond</keyword>
<keyword evidence="8" id="KW-0732">Signal</keyword>
<name>A0ABP0W386_9BRYO</name>
<dbReference type="InterPro" id="IPR000823">
    <property type="entry name" value="Peroxidase_pln"/>
</dbReference>
<keyword evidence="5 8" id="KW-0560">Oxidoreductase</keyword>
<dbReference type="SUPFAM" id="SSF48113">
    <property type="entry name" value="Heme-dependent peroxidases"/>
    <property type="match status" value="1"/>
</dbReference>
<dbReference type="PROSITE" id="PS00436">
    <property type="entry name" value="PEROXIDASE_2"/>
    <property type="match status" value="1"/>
</dbReference>
<evidence type="ECO:0000313" key="11">
    <source>
        <dbReference type="EMBL" id="CAK9259800.1"/>
    </source>
</evidence>
<keyword evidence="8" id="KW-0376">Hydrogen peroxide</keyword>
<evidence type="ECO:0000259" key="10">
    <source>
        <dbReference type="PROSITE" id="PS50873"/>
    </source>
</evidence>
<proteinExistence type="inferred from homology"/>
<dbReference type="Proteomes" id="UP001497444">
    <property type="component" value="Chromosome 12"/>
</dbReference>
<dbReference type="InterPro" id="IPR033905">
    <property type="entry name" value="Secretory_peroxidase"/>
</dbReference>
<dbReference type="EMBL" id="OZ020107">
    <property type="protein sequence ID" value="CAK9259800.1"/>
    <property type="molecule type" value="Genomic_DNA"/>
</dbReference>
<keyword evidence="8" id="KW-0964">Secreted</keyword>
<keyword evidence="8" id="KW-0106">Calcium</keyword>
<dbReference type="PANTHER" id="PTHR31388">
    <property type="entry name" value="PEROXIDASE 72-RELATED"/>
    <property type="match status" value="1"/>
</dbReference>
<dbReference type="CDD" id="cd00693">
    <property type="entry name" value="secretory_peroxidase"/>
    <property type="match status" value="1"/>
</dbReference>
<keyword evidence="3 8" id="KW-0349">Heme</keyword>
<evidence type="ECO:0000256" key="9">
    <source>
        <dbReference type="SAM" id="MobiDB-lite"/>
    </source>
</evidence>
<keyword evidence="4 8" id="KW-0479">Metal-binding</keyword>
<comment type="catalytic activity">
    <reaction evidence="1 8">
        <text>2 a phenolic donor + H2O2 = 2 a phenolic radical donor + 2 H2O</text>
        <dbReference type="Rhea" id="RHEA:56136"/>
        <dbReference type="ChEBI" id="CHEBI:15377"/>
        <dbReference type="ChEBI" id="CHEBI:16240"/>
        <dbReference type="ChEBI" id="CHEBI:139520"/>
        <dbReference type="ChEBI" id="CHEBI:139521"/>
        <dbReference type="EC" id="1.11.1.7"/>
    </reaction>
</comment>
<dbReference type="InterPro" id="IPR019794">
    <property type="entry name" value="Peroxidases_AS"/>
</dbReference>
<protein>
    <recommendedName>
        <fullName evidence="8">Peroxidase</fullName>
        <ecNumber evidence="8">1.11.1.7</ecNumber>
    </recommendedName>
</protein>
<comment type="subcellular location">
    <subcellularLocation>
        <location evidence="8">Secreted</location>
    </subcellularLocation>
</comment>
<evidence type="ECO:0000256" key="1">
    <source>
        <dbReference type="ARBA" id="ARBA00000189"/>
    </source>
</evidence>
<dbReference type="Gene3D" id="1.10.520.10">
    <property type="match status" value="1"/>
</dbReference>
<evidence type="ECO:0000256" key="6">
    <source>
        <dbReference type="ARBA" id="ARBA00023004"/>
    </source>
</evidence>
<evidence type="ECO:0000256" key="4">
    <source>
        <dbReference type="ARBA" id="ARBA00022723"/>
    </source>
</evidence>
<accession>A0ABP0W386</accession>
<comment type="cofactor">
    <cofactor evidence="8">
        <name>Ca(2+)</name>
        <dbReference type="ChEBI" id="CHEBI:29108"/>
    </cofactor>
    <text evidence="8">Binds 2 calcium ions per subunit.</text>
</comment>
<evidence type="ECO:0000313" key="12">
    <source>
        <dbReference type="Proteomes" id="UP001497444"/>
    </source>
</evidence>
<sequence length="364" mass="39504">MLPLSSPSSPYVCKFVFMFMLVVNAASTECTTLKPDFYSESCPQLETIVRTVVSKAVQKEARMAASLMRLEFHDCFVQGCDGSVLLDNTANFTGEKDAIGNLNSLRGFDVIDEIKEWLERECPQTVSCADILALVARDSVVEVGGPSWTVEYGRRDGVTANITLANEELPSALNSGPQLQSNFESKGFNLQQMVALSGAHTIGYARCLPIAPSLYGKVTDDNSINRGYLLFLEKTCPNGAAPALVPLDNDTPAKFDKDYYTNLLLGNGALHSDRVMVDSAGGTVKDYVVSYAEDTESFFLDFAQAMVQMGRIQTLTGSQGQIRTNCHFVNPPPCSSSSSSSSSTKSTLKTTSNLGLHKLQHQNP</sequence>
<evidence type="ECO:0000256" key="7">
    <source>
        <dbReference type="ARBA" id="ARBA00023157"/>
    </source>
</evidence>
<dbReference type="InterPro" id="IPR010255">
    <property type="entry name" value="Haem_peroxidase_sf"/>
</dbReference>
<evidence type="ECO:0000256" key="5">
    <source>
        <dbReference type="ARBA" id="ARBA00023002"/>
    </source>
</evidence>
<evidence type="ECO:0000256" key="2">
    <source>
        <dbReference type="ARBA" id="ARBA00022559"/>
    </source>
</evidence>
<dbReference type="PROSITE" id="PS50873">
    <property type="entry name" value="PEROXIDASE_4"/>
    <property type="match status" value="1"/>
</dbReference>